<keyword evidence="2" id="KW-1185">Reference proteome</keyword>
<organism evidence="1 2">
    <name type="scientific">Zhengella mangrovi</name>
    <dbReference type="NCBI Taxonomy" id="1982044"/>
    <lineage>
        <taxon>Bacteria</taxon>
        <taxon>Pseudomonadati</taxon>
        <taxon>Pseudomonadota</taxon>
        <taxon>Alphaproteobacteria</taxon>
        <taxon>Hyphomicrobiales</taxon>
        <taxon>Notoacmeibacteraceae</taxon>
        <taxon>Zhengella</taxon>
    </lineage>
</organism>
<dbReference type="RefSeq" id="WP_099307456.1">
    <property type="nucleotide sequence ID" value="NZ_PDVP01000011.1"/>
</dbReference>
<dbReference type="EMBL" id="PDVP01000011">
    <property type="protein sequence ID" value="PHP65905.1"/>
    <property type="molecule type" value="Genomic_DNA"/>
</dbReference>
<gene>
    <name evidence="1" type="ORF">CSC94_16420</name>
</gene>
<accession>A0A2G1QK43</accession>
<comment type="caution">
    <text evidence="1">The sequence shown here is derived from an EMBL/GenBank/DDBJ whole genome shotgun (WGS) entry which is preliminary data.</text>
</comment>
<protein>
    <submittedName>
        <fullName evidence="1">Uncharacterized protein</fullName>
    </submittedName>
</protein>
<evidence type="ECO:0000313" key="1">
    <source>
        <dbReference type="EMBL" id="PHP65905.1"/>
    </source>
</evidence>
<dbReference type="OrthoDB" id="3034735at2"/>
<dbReference type="Proteomes" id="UP000221168">
    <property type="component" value="Unassembled WGS sequence"/>
</dbReference>
<evidence type="ECO:0000313" key="2">
    <source>
        <dbReference type="Proteomes" id="UP000221168"/>
    </source>
</evidence>
<sequence>MALTSDAAMMLFYDIEGDTADHDDWHSREHFHERLSVPGFLRATRWIALESGERYMVSYEVSDVDVATSKGYLDRLNDPTPWTSEMMPRFRGMVRGFCHVTASAGFGLGAVAAVLRFHPEAGREDALSAWLAGAVLQELVAGRGMVSAYLMRPAPPPPMTREQALRGQDKVMPWLVVATAYDRGALDAATDASLGQDALIANGATPDMRCDLYGLHYTATADEAARSRPLAEQGRGLHPAGAG</sequence>
<proteinExistence type="predicted"/>
<name>A0A2G1QK43_9HYPH</name>
<reference evidence="1 2" key="1">
    <citation type="submission" date="2017-10" db="EMBL/GenBank/DDBJ databases">
        <title>Sedimentibacterium mangrovi gen. nov., sp. nov., a novel member of family Phyllobacteriacea isolated from mangrove sediment.</title>
        <authorList>
            <person name="Liao H."/>
            <person name="Tian Y."/>
        </authorList>
    </citation>
    <scope>NUCLEOTIDE SEQUENCE [LARGE SCALE GENOMIC DNA]</scope>
    <source>
        <strain evidence="1 2">X9-2-2</strain>
    </source>
</reference>
<dbReference type="AlphaFoldDB" id="A0A2G1QK43"/>